<keyword evidence="3" id="KW-1185">Reference proteome</keyword>
<reference evidence="3" key="1">
    <citation type="journal article" date="2017" name="Nat. Microbiol.">
        <title>Global analysis of biosynthetic gene clusters reveals vast potential of secondary metabolite production in Penicillium species.</title>
        <authorList>
            <person name="Nielsen J.C."/>
            <person name="Grijseels S."/>
            <person name="Prigent S."/>
            <person name="Ji B."/>
            <person name="Dainat J."/>
            <person name="Nielsen K.F."/>
            <person name="Frisvad J.C."/>
            <person name="Workman M."/>
            <person name="Nielsen J."/>
        </authorList>
    </citation>
    <scope>NUCLEOTIDE SEQUENCE [LARGE SCALE GENOMIC DNA]</scope>
    <source>
        <strain evidence="3">IBT 4502</strain>
    </source>
</reference>
<sequence length="591" mass="66693">MDGLSIAAAVVGLITVVQYVFDSINEYKQLIVTKELDYLLTRVRAIKTTLYWTKISIESTLRHASHSFEAEFQYKAFWEDLQRTLVDFKDTANMFNNAVHRICGNTGHKLSVNYDGLMKLRRLQSSKKLLWELQARVSSHESSIKPLIDTMTTYTQQALPRTVDTSIFTKKSKAFTPQLVSGFYQRRNDYLDDLEQILQPFSVEESVQYRQMVCIYGKEGAGKTHLCSKFADEHKTSYRGVFWVNAGKNRFESLDPTSREIKRVHQLSDAEEPWLLIVDNAQDLTQAEQYFPSGDKGHILVTTRSSPPGSVDSVHVSEMDPEEKRGFLLWAAGLALPWRKSELAWADEVISQFSPKVKLLTLTHVGASIRNHFCAREEYVSLLEEQQRLLEGQQTKQNKPEDLALKVALKQIRKQKTRSSVDAFILLMASSVFATRYITLDTLAESMLPIKTARKQQRLGHYACFHQSNAQAGSRRKSKSFTSKLIRRNGKVGSGPQASPQQQSPGSLDRLRAGWAITELVDMSLFLYHPSNDTYSVQPAVQQWVADKLSSLESPKSPKSPKSPESSESSESPGSSKCPQPSPTQPANMLG</sequence>
<feature type="region of interest" description="Disordered" evidence="1">
    <location>
        <begin position="549"/>
        <end position="591"/>
    </location>
</feature>
<accession>A0A1V6N6H8</accession>
<name>A0A1V6N6H8_PENPO</name>
<dbReference type="AlphaFoldDB" id="A0A1V6N6H8"/>
<dbReference type="SUPFAM" id="SSF52540">
    <property type="entry name" value="P-loop containing nucleoside triphosphate hydrolases"/>
    <property type="match status" value="1"/>
</dbReference>
<evidence type="ECO:0000313" key="2">
    <source>
        <dbReference type="EMBL" id="OQD60320.1"/>
    </source>
</evidence>
<dbReference type="Proteomes" id="UP000191408">
    <property type="component" value="Unassembled WGS sequence"/>
</dbReference>
<dbReference type="Gene3D" id="3.40.50.300">
    <property type="entry name" value="P-loop containing nucleotide triphosphate hydrolases"/>
    <property type="match status" value="1"/>
</dbReference>
<organism evidence="2 3">
    <name type="scientific">Penicillium polonicum</name>
    <dbReference type="NCBI Taxonomy" id="60169"/>
    <lineage>
        <taxon>Eukaryota</taxon>
        <taxon>Fungi</taxon>
        <taxon>Dikarya</taxon>
        <taxon>Ascomycota</taxon>
        <taxon>Pezizomycotina</taxon>
        <taxon>Eurotiomycetes</taxon>
        <taxon>Eurotiomycetidae</taxon>
        <taxon>Eurotiales</taxon>
        <taxon>Aspergillaceae</taxon>
        <taxon>Penicillium</taxon>
    </lineage>
</organism>
<dbReference type="STRING" id="60169.A0A1V6N6H8"/>
<dbReference type="EMBL" id="MDYM01000025">
    <property type="protein sequence ID" value="OQD60320.1"/>
    <property type="molecule type" value="Genomic_DNA"/>
</dbReference>
<feature type="region of interest" description="Disordered" evidence="1">
    <location>
        <begin position="488"/>
        <end position="507"/>
    </location>
</feature>
<feature type="compositionally biased region" description="Low complexity" evidence="1">
    <location>
        <begin position="494"/>
        <end position="507"/>
    </location>
</feature>
<gene>
    <name evidence="2" type="ORF">PENPOL_c025G07357</name>
</gene>
<protein>
    <submittedName>
        <fullName evidence="2">Uncharacterized protein</fullName>
    </submittedName>
</protein>
<dbReference type="InterPro" id="IPR027417">
    <property type="entry name" value="P-loop_NTPase"/>
</dbReference>
<proteinExistence type="predicted"/>
<evidence type="ECO:0000256" key="1">
    <source>
        <dbReference type="SAM" id="MobiDB-lite"/>
    </source>
</evidence>
<evidence type="ECO:0000313" key="3">
    <source>
        <dbReference type="Proteomes" id="UP000191408"/>
    </source>
</evidence>
<dbReference type="OrthoDB" id="4365473at2759"/>
<comment type="caution">
    <text evidence="2">The sequence shown here is derived from an EMBL/GenBank/DDBJ whole genome shotgun (WGS) entry which is preliminary data.</text>
</comment>
<feature type="compositionally biased region" description="Low complexity" evidence="1">
    <location>
        <begin position="563"/>
        <end position="577"/>
    </location>
</feature>